<proteinExistence type="predicted"/>
<keyword evidence="1" id="KW-0472">Membrane</keyword>
<dbReference type="PANTHER" id="PTHR11161">
    <property type="entry name" value="O-ACYLTRANSFERASE"/>
    <property type="match status" value="1"/>
</dbReference>
<feature type="transmembrane region" description="Helical" evidence="1">
    <location>
        <begin position="180"/>
        <end position="202"/>
    </location>
</feature>
<keyword evidence="1" id="KW-1133">Transmembrane helix</keyword>
<dbReference type="Proteomes" id="UP001321473">
    <property type="component" value="Unassembled WGS sequence"/>
</dbReference>
<evidence type="ECO:0000313" key="4">
    <source>
        <dbReference type="Proteomes" id="UP001321473"/>
    </source>
</evidence>
<feature type="transmembrane region" description="Helical" evidence="1">
    <location>
        <begin position="250"/>
        <end position="268"/>
    </location>
</feature>
<dbReference type="Pfam" id="PF20146">
    <property type="entry name" value="NRF"/>
    <property type="match status" value="1"/>
</dbReference>
<evidence type="ECO:0000259" key="2">
    <source>
        <dbReference type="SMART" id="SM00703"/>
    </source>
</evidence>
<keyword evidence="1" id="KW-0812">Transmembrane</keyword>
<feature type="transmembrane region" description="Helical" evidence="1">
    <location>
        <begin position="331"/>
        <end position="352"/>
    </location>
</feature>
<feature type="transmembrane region" description="Helical" evidence="1">
    <location>
        <begin position="542"/>
        <end position="563"/>
    </location>
</feature>
<feature type="domain" description="Nose resistant-to-fluoxetine protein N-terminal" evidence="2">
    <location>
        <begin position="23"/>
        <end position="178"/>
    </location>
</feature>
<dbReference type="EMBL" id="JARKHS020019160">
    <property type="protein sequence ID" value="KAK8771888.1"/>
    <property type="molecule type" value="Genomic_DNA"/>
</dbReference>
<feature type="transmembrane region" description="Helical" evidence="1">
    <location>
        <begin position="499"/>
        <end position="522"/>
    </location>
</feature>
<dbReference type="GO" id="GO:0016747">
    <property type="term" value="F:acyltransferase activity, transferring groups other than amino-acyl groups"/>
    <property type="evidence" value="ECO:0007669"/>
    <property type="project" value="InterPro"/>
</dbReference>
<dbReference type="InterPro" id="IPR002656">
    <property type="entry name" value="Acyl_transf_3_dom"/>
</dbReference>
<dbReference type="SMART" id="SM00703">
    <property type="entry name" value="NRF"/>
    <property type="match status" value="1"/>
</dbReference>
<organism evidence="3 4">
    <name type="scientific">Amblyomma americanum</name>
    <name type="common">Lone star tick</name>
    <dbReference type="NCBI Taxonomy" id="6943"/>
    <lineage>
        <taxon>Eukaryota</taxon>
        <taxon>Metazoa</taxon>
        <taxon>Ecdysozoa</taxon>
        <taxon>Arthropoda</taxon>
        <taxon>Chelicerata</taxon>
        <taxon>Arachnida</taxon>
        <taxon>Acari</taxon>
        <taxon>Parasitiformes</taxon>
        <taxon>Ixodida</taxon>
        <taxon>Ixodoidea</taxon>
        <taxon>Ixodidae</taxon>
        <taxon>Amblyomminae</taxon>
        <taxon>Amblyomma</taxon>
    </lineage>
</organism>
<keyword evidence="4" id="KW-1185">Reference proteome</keyword>
<dbReference type="AlphaFoldDB" id="A0AAQ4EBA7"/>
<feature type="transmembrane region" description="Helical" evidence="1">
    <location>
        <begin position="575"/>
        <end position="596"/>
    </location>
</feature>
<feature type="transmembrane region" description="Helical" evidence="1">
    <location>
        <begin position="419"/>
        <end position="441"/>
    </location>
</feature>
<dbReference type="InterPro" id="IPR052728">
    <property type="entry name" value="O2_lipid_transport_reg"/>
</dbReference>
<evidence type="ECO:0000256" key="1">
    <source>
        <dbReference type="SAM" id="Phobius"/>
    </source>
</evidence>
<accession>A0AAQ4EBA7</accession>
<name>A0AAQ4EBA7_AMBAM</name>
<protein>
    <recommendedName>
        <fullName evidence="2">Nose resistant-to-fluoxetine protein N-terminal domain-containing protein</fullName>
    </recommendedName>
</protein>
<feature type="transmembrane region" description="Helical" evidence="1">
    <location>
        <begin position="608"/>
        <end position="630"/>
    </location>
</feature>
<feature type="transmembrane region" description="Helical" evidence="1">
    <location>
        <begin position="394"/>
        <end position="414"/>
    </location>
</feature>
<dbReference type="PANTHER" id="PTHR11161:SF0">
    <property type="entry name" value="O-ACYLTRANSFERASE LIKE PROTEIN"/>
    <property type="match status" value="1"/>
</dbReference>
<dbReference type="InterPro" id="IPR006621">
    <property type="entry name" value="Nose-resist-to-fluoxetine_N"/>
</dbReference>
<comment type="caution">
    <text evidence="3">The sequence shown here is derived from an EMBL/GenBank/DDBJ whole genome shotgun (WGS) entry which is preliminary data.</text>
</comment>
<feature type="transmembrane region" description="Helical" evidence="1">
    <location>
        <begin position="466"/>
        <end position="487"/>
    </location>
</feature>
<reference evidence="3 4" key="1">
    <citation type="journal article" date="2023" name="Arcadia Sci">
        <title>De novo assembly of a long-read Amblyomma americanum tick genome.</title>
        <authorList>
            <person name="Chou S."/>
            <person name="Poskanzer K.E."/>
            <person name="Rollins M."/>
            <person name="Thuy-Boun P.S."/>
        </authorList>
    </citation>
    <scope>NUCLEOTIDE SEQUENCE [LARGE SCALE GENOMIC DNA]</scope>
    <source>
        <strain evidence="3">F_SG_1</strain>
        <tissue evidence="3">Salivary glands</tissue>
    </source>
</reference>
<evidence type="ECO:0000313" key="3">
    <source>
        <dbReference type="EMBL" id="KAK8771888.1"/>
    </source>
</evidence>
<gene>
    <name evidence="3" type="ORF">V5799_024866</name>
</gene>
<dbReference type="Pfam" id="PF01757">
    <property type="entry name" value="Acyl_transf_3"/>
    <property type="match status" value="1"/>
</dbReference>
<sequence length="705" mass="80760">MIRQVMSSMGSGLTRKLLQADISTDCSLGVLKFMRAVQDLEPWALRLFDSTAKYPNGMLQASTADLGAYDECIETVVRDEEGVEKVRGQYCNVHVSLGEERSLIGELLPAMLYSHERAQNFTAYITDERLPGLRLGVCFINSCNEQDLTNIGRTLAGTVAKIVVKNCVTNVDEGINTSQAWIIAFLTLLASTIVAATVFEHLTEDWDKKRKNAIAYKCTVAFSALSNSRLIMSVNKDQNSETYSYRFMHGIRFLSIFWICLGHSYGTITENITRLVNALHYFERWETLIVTAGYLAVDSFFFFSGFLLYYTLSKQKQNRILVAVVAMIRRFIRATFPMFFMIMCIYLMPLIASGPNSKEFYNKFYTEMRNHWWDLLFQLRNWRADQEVSTMPHLWYLSADYQFFLVGVVVIQIFRTRKWLVAIIFTVLSIVCCGISAWQIYGTNMTPFLVAVSSTFSTVMDTLNHYYMLPFYHGVCFFSGCITFLIVERYGKAKISKMIQASLWCISLFCGLYCLFMKLQWYRSDERATEIKRIFYAFTDRIFWSVCVAWFVFTCATGRGGLVNRFLSWDGFVPLSRLSFGVYLIHSPFYILMYHIARERVFFSHFTLVSQCFAVLVWSYILSYFLFIACDAPTGHLEKLLFMSERRKDHSQTVAANGVSNNNTRDLPVGIIEEGNIKNYFNGAAPCLGGGTTCDGSYTNKGCRL</sequence>
<feature type="transmembrane region" description="Helical" evidence="1">
    <location>
        <begin position="288"/>
        <end position="310"/>
    </location>
</feature>